<dbReference type="GO" id="GO:0032259">
    <property type="term" value="P:methylation"/>
    <property type="evidence" value="ECO:0007669"/>
    <property type="project" value="UniProtKB-KW"/>
</dbReference>
<gene>
    <name evidence="1" type="ORF">MNBD_BACTEROID06-1692</name>
</gene>
<dbReference type="InterPro" id="IPR029063">
    <property type="entry name" value="SAM-dependent_MTases_sf"/>
</dbReference>
<dbReference type="GO" id="GO:0008168">
    <property type="term" value="F:methyltransferase activity"/>
    <property type="evidence" value="ECO:0007669"/>
    <property type="project" value="UniProtKB-KW"/>
</dbReference>
<dbReference type="EMBL" id="UOES01000370">
    <property type="protein sequence ID" value="VAW28237.1"/>
    <property type="molecule type" value="Genomic_DNA"/>
</dbReference>
<dbReference type="CDD" id="cd02440">
    <property type="entry name" value="AdoMet_MTases"/>
    <property type="match status" value="1"/>
</dbReference>
<name>A0A3B0USL9_9ZZZZ</name>
<dbReference type="SUPFAM" id="SSF53335">
    <property type="entry name" value="S-adenosyl-L-methionine-dependent methyltransferases"/>
    <property type="match status" value="1"/>
</dbReference>
<proteinExistence type="predicted"/>
<keyword evidence="1" id="KW-0808">Transferase</keyword>
<dbReference type="Pfam" id="PF13489">
    <property type="entry name" value="Methyltransf_23"/>
    <property type="match status" value="1"/>
</dbReference>
<organism evidence="1">
    <name type="scientific">hydrothermal vent metagenome</name>
    <dbReference type="NCBI Taxonomy" id="652676"/>
    <lineage>
        <taxon>unclassified sequences</taxon>
        <taxon>metagenomes</taxon>
        <taxon>ecological metagenomes</taxon>
    </lineage>
</organism>
<sequence length="233" mass="26582">MQDLLGQAIYDYALEQEKGSVFIHNTYSEPDEMPVDIYFRTPKDFFDVEQKALALCKGRVLDIGAGAGALTLELQKQNYEVDALEISELASKVMYLQGVKSIITGNVYDYSTPEPYDTVLLMMNTIGLVGELKNLEAFFAKLKSLLKPNGQILFDSSDISYLYEGELPSNKYHGETDYQYEYDGKKGDWFKWLYVDFETAKKKAKEAEVLLELVFKNEETGQYLAKGVLFSRR</sequence>
<keyword evidence="1" id="KW-0489">Methyltransferase</keyword>
<dbReference type="AlphaFoldDB" id="A0A3B0USL9"/>
<reference evidence="1" key="1">
    <citation type="submission" date="2018-06" db="EMBL/GenBank/DDBJ databases">
        <authorList>
            <person name="Zhirakovskaya E."/>
        </authorList>
    </citation>
    <scope>NUCLEOTIDE SEQUENCE</scope>
</reference>
<dbReference type="Gene3D" id="3.40.50.150">
    <property type="entry name" value="Vaccinia Virus protein VP39"/>
    <property type="match status" value="1"/>
</dbReference>
<evidence type="ECO:0000313" key="1">
    <source>
        <dbReference type="EMBL" id="VAW28237.1"/>
    </source>
</evidence>
<protein>
    <submittedName>
        <fullName evidence="1">Putative methyltransferase</fullName>
    </submittedName>
</protein>
<accession>A0A3B0USL9</accession>